<evidence type="ECO:0000313" key="4">
    <source>
        <dbReference type="Proteomes" id="UP001279410"/>
    </source>
</evidence>
<gene>
    <name evidence="3" type="ORF">AKAME5_001938300</name>
</gene>
<feature type="compositionally biased region" description="Low complexity" evidence="1">
    <location>
        <begin position="491"/>
        <end position="512"/>
    </location>
</feature>
<evidence type="ECO:0000256" key="2">
    <source>
        <dbReference type="SAM" id="SignalP"/>
    </source>
</evidence>
<feature type="region of interest" description="Disordered" evidence="1">
    <location>
        <begin position="449"/>
        <end position="468"/>
    </location>
</feature>
<evidence type="ECO:0000256" key="1">
    <source>
        <dbReference type="SAM" id="MobiDB-lite"/>
    </source>
</evidence>
<comment type="caution">
    <text evidence="3">The sequence shown here is derived from an EMBL/GenBank/DDBJ whole genome shotgun (WGS) entry which is preliminary data.</text>
</comment>
<feature type="signal peptide" evidence="2">
    <location>
        <begin position="1"/>
        <end position="18"/>
    </location>
</feature>
<accession>A0AAD3N8Y3</accession>
<keyword evidence="4" id="KW-1185">Reference proteome</keyword>
<proteinExistence type="predicted"/>
<reference evidence="3" key="1">
    <citation type="submission" date="2022-08" db="EMBL/GenBank/DDBJ databases">
        <title>Genome sequencing of akame (Lates japonicus).</title>
        <authorList>
            <person name="Hashiguchi Y."/>
            <person name="Takahashi H."/>
        </authorList>
    </citation>
    <scope>NUCLEOTIDE SEQUENCE</scope>
    <source>
        <strain evidence="3">Kochi</strain>
    </source>
</reference>
<name>A0AAD3N8Y3_LATJO</name>
<organism evidence="3 4">
    <name type="scientific">Lates japonicus</name>
    <name type="common">Japanese lates</name>
    <dbReference type="NCBI Taxonomy" id="270547"/>
    <lineage>
        <taxon>Eukaryota</taxon>
        <taxon>Metazoa</taxon>
        <taxon>Chordata</taxon>
        <taxon>Craniata</taxon>
        <taxon>Vertebrata</taxon>
        <taxon>Euteleostomi</taxon>
        <taxon>Actinopterygii</taxon>
        <taxon>Neopterygii</taxon>
        <taxon>Teleostei</taxon>
        <taxon>Neoteleostei</taxon>
        <taxon>Acanthomorphata</taxon>
        <taxon>Carangaria</taxon>
        <taxon>Carangaria incertae sedis</taxon>
        <taxon>Centropomidae</taxon>
        <taxon>Lates</taxon>
    </lineage>
</organism>
<sequence length="521" mass="59566">MLPSLLPLLLLLVYSSQASQFLGTVMTYYPKNTNIDGSWMVVLRYKLNFHSCTQSESWGCLSGSCGMSDVVLRKVDEERSGEWCQREGIMTRQVFSNAPFQLVLDGSTWIDNIKNGISDWRAVTLVELRTRSDTGQANTSPQTTILPAVRVPSNCQRDFNLLAFDPDGDKVKCRYGSTSLSECNPCTPPSVLTLSSSCTLSFSPTSSSNEGPYAVQLVMEDFPRQTITLTQTNGSQQMKTVNDAISKIPVQFVLRVDPAVPSCTEGLYLPRFLPPTPANRAQLYTPHTNYNHYTNHTNYIHDSPNYPTTHNNHPQHQLHPPHKQQPPFQLLHNYPPQPTTTTTTQTNHHTNYNNHTNYNHHSPNNYPTTHNNHHYTNNNHTNYNSSNYNYPTNYNNHANYNHNSPNNYPATHNNDHYTNYNNPTNYNCFSNNNNPTNYNSHQYNNHTKYNHSSPNNYPATNNNDHYTNYNNPTNYNCFSNNNSYPTKHNSHQYNNHTNHNHTSIHNTYTHYNSKSATSKYN</sequence>
<dbReference type="Proteomes" id="UP001279410">
    <property type="component" value="Unassembled WGS sequence"/>
</dbReference>
<feature type="region of interest" description="Disordered" evidence="1">
    <location>
        <begin position="487"/>
        <end position="521"/>
    </location>
</feature>
<feature type="compositionally biased region" description="Polar residues" evidence="1">
    <location>
        <begin position="449"/>
        <end position="459"/>
    </location>
</feature>
<dbReference type="AlphaFoldDB" id="A0AAD3N8Y3"/>
<evidence type="ECO:0000313" key="3">
    <source>
        <dbReference type="EMBL" id="GLD68065.1"/>
    </source>
</evidence>
<protein>
    <submittedName>
        <fullName evidence="3">Mucin-2-like protein</fullName>
    </submittedName>
</protein>
<keyword evidence="2" id="KW-0732">Signal</keyword>
<feature type="chain" id="PRO_5042293244" evidence="2">
    <location>
        <begin position="19"/>
        <end position="521"/>
    </location>
</feature>
<dbReference type="EMBL" id="BRZM01000125">
    <property type="protein sequence ID" value="GLD68065.1"/>
    <property type="molecule type" value="Genomic_DNA"/>
</dbReference>